<comment type="caution">
    <text evidence="2">The sequence shown here is derived from an EMBL/GenBank/DDBJ whole genome shotgun (WGS) entry which is preliminary data.</text>
</comment>
<keyword evidence="3" id="KW-1185">Reference proteome</keyword>
<reference evidence="2" key="1">
    <citation type="submission" date="2022-07" db="EMBL/GenBank/DDBJ databases">
        <title>Draft genome sequence of Zalerion maritima ATCC 34329, a (micro)plastics degrading marine fungus.</title>
        <authorList>
            <person name="Paco A."/>
            <person name="Goncalves M.F.M."/>
            <person name="Rocha-Santos T.A.P."/>
            <person name="Alves A."/>
        </authorList>
    </citation>
    <scope>NUCLEOTIDE SEQUENCE</scope>
    <source>
        <strain evidence="2">ATCC 34329</strain>
    </source>
</reference>
<evidence type="ECO:0000313" key="3">
    <source>
        <dbReference type="Proteomes" id="UP001201980"/>
    </source>
</evidence>
<gene>
    <name evidence="2" type="ORF">MKZ38_001909</name>
</gene>
<organism evidence="2 3">
    <name type="scientific">Zalerion maritima</name>
    <dbReference type="NCBI Taxonomy" id="339359"/>
    <lineage>
        <taxon>Eukaryota</taxon>
        <taxon>Fungi</taxon>
        <taxon>Dikarya</taxon>
        <taxon>Ascomycota</taxon>
        <taxon>Pezizomycotina</taxon>
        <taxon>Sordariomycetes</taxon>
        <taxon>Lulworthiomycetidae</taxon>
        <taxon>Lulworthiales</taxon>
        <taxon>Lulworthiaceae</taxon>
        <taxon>Zalerion</taxon>
    </lineage>
</organism>
<feature type="compositionally biased region" description="Polar residues" evidence="1">
    <location>
        <begin position="35"/>
        <end position="51"/>
    </location>
</feature>
<evidence type="ECO:0000313" key="2">
    <source>
        <dbReference type="EMBL" id="KAJ2901355.1"/>
    </source>
</evidence>
<feature type="region of interest" description="Disordered" evidence="1">
    <location>
        <begin position="1"/>
        <end position="96"/>
    </location>
</feature>
<name>A0AAD5RPN3_9PEZI</name>
<dbReference type="EMBL" id="JAKWBI020000155">
    <property type="protein sequence ID" value="KAJ2901355.1"/>
    <property type="molecule type" value="Genomic_DNA"/>
</dbReference>
<evidence type="ECO:0000256" key="1">
    <source>
        <dbReference type="SAM" id="MobiDB-lite"/>
    </source>
</evidence>
<protein>
    <submittedName>
        <fullName evidence="2">Uncharacterized protein</fullName>
    </submittedName>
</protein>
<dbReference type="AlphaFoldDB" id="A0AAD5RPN3"/>
<sequence>MVNTSQSKHVVKWNYGSDAMEKRPPSRPRSMDAMTVQTTQAFNGLGSTDCPTNPAAGKSASRGRPWHSSGMKPHTIHDTSSIDLTPRGWAAPRAAD</sequence>
<accession>A0AAD5RPN3</accession>
<proteinExistence type="predicted"/>
<dbReference type="Proteomes" id="UP001201980">
    <property type="component" value="Unassembled WGS sequence"/>
</dbReference>